<dbReference type="AlphaFoldDB" id="A0A7S4VUY2"/>
<gene>
    <name evidence="1" type="ORF">AMON00008_LOCUS53665</name>
</gene>
<name>A0A7S4VUY2_9DINO</name>
<reference evidence="1" key="1">
    <citation type="submission" date="2021-01" db="EMBL/GenBank/DDBJ databases">
        <authorList>
            <person name="Corre E."/>
            <person name="Pelletier E."/>
            <person name="Niang G."/>
            <person name="Scheremetjew M."/>
            <person name="Finn R."/>
            <person name="Kale V."/>
            <person name="Holt S."/>
            <person name="Cochrane G."/>
            <person name="Meng A."/>
            <person name="Brown T."/>
            <person name="Cohen L."/>
        </authorList>
    </citation>
    <scope>NUCLEOTIDE SEQUENCE</scope>
    <source>
        <strain evidence="1">CCMP3105</strain>
    </source>
</reference>
<proteinExistence type="predicted"/>
<sequence length="168" mass="18365">MACVRTQPEWSVSRLIHAVKAAHKAPWPHMKLIHKGRILEACQKIVELGLFGGDLLHAVLLRGPQPGVYRGGSISKDDQSYVRTGYTLTVLEDGAFVLQRVVSSDVVWALPDEALTGCLGPEAEFQFHTEQPDLELEVTLGGVSLTAPFDEVDGGSVRKSVLLHLQML</sequence>
<organism evidence="1">
    <name type="scientific">Alexandrium monilatum</name>
    <dbReference type="NCBI Taxonomy" id="311494"/>
    <lineage>
        <taxon>Eukaryota</taxon>
        <taxon>Sar</taxon>
        <taxon>Alveolata</taxon>
        <taxon>Dinophyceae</taxon>
        <taxon>Gonyaulacales</taxon>
        <taxon>Pyrocystaceae</taxon>
        <taxon>Alexandrium</taxon>
    </lineage>
</organism>
<evidence type="ECO:0008006" key="2">
    <source>
        <dbReference type="Google" id="ProtNLM"/>
    </source>
</evidence>
<protein>
    <recommendedName>
        <fullName evidence="2">Ubiquitin-like domain-containing protein</fullName>
    </recommendedName>
</protein>
<dbReference type="SUPFAM" id="SSF54236">
    <property type="entry name" value="Ubiquitin-like"/>
    <property type="match status" value="1"/>
</dbReference>
<dbReference type="EMBL" id="HBNR01075525">
    <property type="protein sequence ID" value="CAE4651885.1"/>
    <property type="molecule type" value="Transcribed_RNA"/>
</dbReference>
<dbReference type="InterPro" id="IPR029071">
    <property type="entry name" value="Ubiquitin-like_domsf"/>
</dbReference>
<accession>A0A7S4VUY2</accession>
<dbReference type="CDD" id="cd17039">
    <property type="entry name" value="Ubl_ubiquitin_like"/>
    <property type="match status" value="1"/>
</dbReference>
<evidence type="ECO:0000313" key="1">
    <source>
        <dbReference type="EMBL" id="CAE4651885.1"/>
    </source>
</evidence>